<dbReference type="EMBL" id="FXYY01000007">
    <property type="protein sequence ID" value="SMX79296.1"/>
    <property type="molecule type" value="Genomic_DNA"/>
</dbReference>
<protein>
    <submittedName>
        <fullName evidence="1">Uncharacterized protein</fullName>
    </submittedName>
</protein>
<sequence length="168" mass="17727">MRESGERGRSPVLDGIEAIAVVGLCTSERRRYAMGLARDRGYVFVPAEQTEQGIDAIDRLVDLVGMTAGVHGFVLEYGDDADCAEIIGALSAAESRAVLTDLVCVLDLACLHSDLESETRAGTLVGQIEFASTLALLASDASASTGIEAAESLVAHLASEAQRFLLRD</sequence>
<gene>
    <name evidence="1" type="ORF">BLIN9172_01485</name>
</gene>
<evidence type="ECO:0000313" key="2">
    <source>
        <dbReference type="Proteomes" id="UP000234641"/>
    </source>
</evidence>
<evidence type="ECO:0000313" key="1">
    <source>
        <dbReference type="EMBL" id="SMX79296.1"/>
    </source>
</evidence>
<name>A0A2H1IVT3_BRELN</name>
<accession>A0A2H1IVT3</accession>
<organism evidence="1 2">
    <name type="scientific">Brevibacterium linens ATCC 9172</name>
    <dbReference type="NCBI Taxonomy" id="1255617"/>
    <lineage>
        <taxon>Bacteria</taxon>
        <taxon>Bacillati</taxon>
        <taxon>Actinomycetota</taxon>
        <taxon>Actinomycetes</taxon>
        <taxon>Micrococcales</taxon>
        <taxon>Brevibacteriaceae</taxon>
        <taxon>Brevibacterium</taxon>
    </lineage>
</organism>
<dbReference type="Proteomes" id="UP000234641">
    <property type="component" value="Unassembled WGS sequence"/>
</dbReference>
<dbReference type="AlphaFoldDB" id="A0A2H1IVT3"/>
<reference evidence="1 2" key="1">
    <citation type="submission" date="2017-03" db="EMBL/GenBank/DDBJ databases">
        <authorList>
            <person name="Afonso C.L."/>
            <person name="Miller P.J."/>
            <person name="Scott M.A."/>
            <person name="Spackman E."/>
            <person name="Goraichik I."/>
            <person name="Dimitrov K.M."/>
            <person name="Suarez D.L."/>
            <person name="Swayne D.E."/>
        </authorList>
    </citation>
    <scope>NUCLEOTIDE SEQUENCE [LARGE SCALE GENOMIC DNA]</scope>
    <source>
        <strain evidence="1 2">ATCC 9172</strain>
    </source>
</reference>
<proteinExistence type="predicted"/>